<protein>
    <submittedName>
        <fullName evidence="1">Uncharacterized protein</fullName>
    </submittedName>
</protein>
<keyword evidence="2" id="KW-1185">Reference proteome</keyword>
<organism evidence="1 2">
    <name type="scientific">Gordonia asplenii</name>
    <dbReference type="NCBI Taxonomy" id="2725283"/>
    <lineage>
        <taxon>Bacteria</taxon>
        <taxon>Bacillati</taxon>
        <taxon>Actinomycetota</taxon>
        <taxon>Actinomycetes</taxon>
        <taxon>Mycobacteriales</taxon>
        <taxon>Gordoniaceae</taxon>
        <taxon>Gordonia</taxon>
    </lineage>
</organism>
<evidence type="ECO:0000313" key="1">
    <source>
        <dbReference type="EMBL" id="NMO05024.1"/>
    </source>
</evidence>
<gene>
    <name evidence="1" type="ORF">HH308_27765</name>
</gene>
<dbReference type="Proteomes" id="UP000550729">
    <property type="component" value="Unassembled WGS sequence"/>
</dbReference>
<reference evidence="1 2" key="1">
    <citation type="submission" date="2020-04" db="EMBL/GenBank/DDBJ databases">
        <title>Gordonia sp. nov. TBRC 11910.</title>
        <authorList>
            <person name="Suriyachadkun C."/>
        </authorList>
    </citation>
    <scope>NUCLEOTIDE SEQUENCE [LARGE SCALE GENOMIC DNA]</scope>
    <source>
        <strain evidence="1 2">TBRC 11910</strain>
    </source>
</reference>
<sequence>MKDEAARSDRAREDAINQLPLPYSEALRLRSAGIADTLIAEILGVEPDVLPSVYALAEDKITTILTRTQSDHRRREN</sequence>
<proteinExistence type="predicted"/>
<name>A0A848L2F1_9ACTN</name>
<accession>A0A848L2F1</accession>
<dbReference type="AlphaFoldDB" id="A0A848L2F1"/>
<comment type="caution">
    <text evidence="1">The sequence shown here is derived from an EMBL/GenBank/DDBJ whole genome shotgun (WGS) entry which is preliminary data.</text>
</comment>
<evidence type="ECO:0000313" key="2">
    <source>
        <dbReference type="Proteomes" id="UP000550729"/>
    </source>
</evidence>
<dbReference type="EMBL" id="JABBNB010000048">
    <property type="protein sequence ID" value="NMO05024.1"/>
    <property type="molecule type" value="Genomic_DNA"/>
</dbReference>